<dbReference type="Proteomes" id="UP000245207">
    <property type="component" value="Unassembled WGS sequence"/>
</dbReference>
<dbReference type="EMBL" id="PKPP01002425">
    <property type="protein sequence ID" value="PWA75339.1"/>
    <property type="molecule type" value="Genomic_DNA"/>
</dbReference>
<evidence type="ECO:0000313" key="1">
    <source>
        <dbReference type="EMBL" id="PWA75339.1"/>
    </source>
</evidence>
<gene>
    <name evidence="1" type="ORF">CTI12_AA242180</name>
</gene>
<evidence type="ECO:0000313" key="2">
    <source>
        <dbReference type="Proteomes" id="UP000245207"/>
    </source>
</evidence>
<organism evidence="1 2">
    <name type="scientific">Artemisia annua</name>
    <name type="common">Sweet wormwood</name>
    <dbReference type="NCBI Taxonomy" id="35608"/>
    <lineage>
        <taxon>Eukaryota</taxon>
        <taxon>Viridiplantae</taxon>
        <taxon>Streptophyta</taxon>
        <taxon>Embryophyta</taxon>
        <taxon>Tracheophyta</taxon>
        <taxon>Spermatophyta</taxon>
        <taxon>Magnoliopsida</taxon>
        <taxon>eudicotyledons</taxon>
        <taxon>Gunneridae</taxon>
        <taxon>Pentapetalae</taxon>
        <taxon>asterids</taxon>
        <taxon>campanulids</taxon>
        <taxon>Asterales</taxon>
        <taxon>Asteraceae</taxon>
        <taxon>Asteroideae</taxon>
        <taxon>Anthemideae</taxon>
        <taxon>Artemisiinae</taxon>
        <taxon>Artemisia</taxon>
    </lineage>
</organism>
<comment type="caution">
    <text evidence="1">The sequence shown here is derived from an EMBL/GenBank/DDBJ whole genome shotgun (WGS) entry which is preliminary data.</text>
</comment>
<reference evidence="1 2" key="1">
    <citation type="journal article" date="2018" name="Mol. Plant">
        <title>The genome of Artemisia annua provides insight into the evolution of Asteraceae family and artemisinin biosynthesis.</title>
        <authorList>
            <person name="Shen Q."/>
            <person name="Zhang L."/>
            <person name="Liao Z."/>
            <person name="Wang S."/>
            <person name="Yan T."/>
            <person name="Shi P."/>
            <person name="Liu M."/>
            <person name="Fu X."/>
            <person name="Pan Q."/>
            <person name="Wang Y."/>
            <person name="Lv Z."/>
            <person name="Lu X."/>
            <person name="Zhang F."/>
            <person name="Jiang W."/>
            <person name="Ma Y."/>
            <person name="Chen M."/>
            <person name="Hao X."/>
            <person name="Li L."/>
            <person name="Tang Y."/>
            <person name="Lv G."/>
            <person name="Zhou Y."/>
            <person name="Sun X."/>
            <person name="Brodelius P.E."/>
            <person name="Rose J.K.C."/>
            <person name="Tang K."/>
        </authorList>
    </citation>
    <scope>NUCLEOTIDE SEQUENCE [LARGE SCALE GENOMIC DNA]</scope>
    <source>
        <strain evidence="2">cv. Huhao1</strain>
        <tissue evidence="1">Leaf</tissue>
    </source>
</reference>
<protein>
    <submittedName>
        <fullName evidence="1">Uncharacterized protein</fullName>
    </submittedName>
</protein>
<dbReference type="AlphaFoldDB" id="A0A2U1NPA2"/>
<accession>A0A2U1NPA2</accession>
<name>A0A2U1NPA2_ARTAN</name>
<proteinExistence type="predicted"/>
<keyword evidence="2" id="KW-1185">Reference proteome</keyword>
<sequence length="112" mass="12628">MVGLLWICFIYKTVDEGFISPNACRIIGSVPNAKELVIEFEISVLMIQPYFLSFMPLPVNGSGTVRMRTTFLQIRCPLSTWRDSTKWDCKLGALTCESKKRVGGLGEINNHK</sequence>